<name>A0A3Q9C4H2_9ACTN</name>
<evidence type="ECO:0000313" key="2">
    <source>
        <dbReference type="Proteomes" id="UP000280197"/>
    </source>
</evidence>
<dbReference type="Proteomes" id="UP000280197">
    <property type="component" value="Chromosome"/>
</dbReference>
<dbReference type="RefSeq" id="WP_126274438.1">
    <property type="nucleotide sequence ID" value="NZ_CP034463.1"/>
</dbReference>
<dbReference type="KEGG" id="saqu:EJC51_33255"/>
<protein>
    <submittedName>
        <fullName evidence="1">Uncharacterized protein</fullName>
    </submittedName>
</protein>
<gene>
    <name evidence="1" type="ORF">EJC51_33255</name>
</gene>
<accession>A0A3Q9C4H2</accession>
<organism evidence="1 2">
    <name type="scientific">Streptomyces aquilus</name>
    <dbReference type="NCBI Taxonomy" id="2548456"/>
    <lineage>
        <taxon>Bacteria</taxon>
        <taxon>Bacillati</taxon>
        <taxon>Actinomycetota</taxon>
        <taxon>Actinomycetes</taxon>
        <taxon>Kitasatosporales</taxon>
        <taxon>Streptomycetaceae</taxon>
        <taxon>Streptomyces</taxon>
    </lineage>
</organism>
<keyword evidence="2" id="KW-1185">Reference proteome</keyword>
<sequence>MGVFEAHVGFKKDFELYVGPARETDEWRRFAGELWQDVATTLRVPLDVPVAESADGDEWRYWFENSEMSVSLYLGRPDPGAVDKAPAILTAVSRSYDVESWQLAERLYTRLVSAGTYLVAAFLDDGTPIDANFDVDDDW</sequence>
<proteinExistence type="predicted"/>
<reference evidence="1 2" key="1">
    <citation type="submission" date="2018-12" db="EMBL/GenBank/DDBJ databases">
        <authorList>
            <person name="Li K."/>
        </authorList>
    </citation>
    <scope>NUCLEOTIDE SEQUENCE [LARGE SCALE GENOMIC DNA]</scope>
    <source>
        <strain evidence="2">CR22</strain>
    </source>
</reference>
<dbReference type="AlphaFoldDB" id="A0A3Q9C4H2"/>
<dbReference type="EMBL" id="CP034463">
    <property type="protein sequence ID" value="AZP20513.1"/>
    <property type="molecule type" value="Genomic_DNA"/>
</dbReference>
<evidence type="ECO:0000313" key="1">
    <source>
        <dbReference type="EMBL" id="AZP20513.1"/>
    </source>
</evidence>